<comment type="subcellular location">
    <subcellularLocation>
        <location evidence="1">Membrane</location>
        <topology evidence="1">Multi-pass membrane protein</topology>
    </subcellularLocation>
</comment>
<dbReference type="EnsemblMetazoa" id="ADIR001458-RA">
    <property type="protein sequence ID" value="ADIR001458-PA"/>
    <property type="gene ID" value="ADIR001458"/>
</dbReference>
<feature type="transmembrane region" description="Helical" evidence="7">
    <location>
        <begin position="78"/>
        <end position="102"/>
    </location>
</feature>
<feature type="compositionally biased region" description="Polar residues" evidence="6">
    <location>
        <begin position="318"/>
        <end position="327"/>
    </location>
</feature>
<dbReference type="GO" id="GO:0016020">
    <property type="term" value="C:membrane"/>
    <property type="evidence" value="ECO:0007669"/>
    <property type="project" value="UniProtKB-SubCell"/>
</dbReference>
<feature type="domain" description="MARVEL" evidence="8">
    <location>
        <begin position="40"/>
        <end position="187"/>
    </location>
</feature>
<keyword evidence="3 7" id="KW-1133">Transmembrane helix</keyword>
<dbReference type="AlphaFoldDB" id="A0A182N1F0"/>
<evidence type="ECO:0000256" key="1">
    <source>
        <dbReference type="ARBA" id="ARBA00004141"/>
    </source>
</evidence>
<keyword evidence="2 5" id="KW-0812">Transmembrane</keyword>
<evidence type="ECO:0000259" key="8">
    <source>
        <dbReference type="PROSITE" id="PS51225"/>
    </source>
</evidence>
<dbReference type="Proteomes" id="UP000075884">
    <property type="component" value="Unassembled WGS sequence"/>
</dbReference>
<reference evidence="10" key="1">
    <citation type="submission" date="2013-03" db="EMBL/GenBank/DDBJ databases">
        <title>The Genome Sequence of Anopheles dirus WRAIR2.</title>
        <authorList>
            <consortium name="The Broad Institute Genomics Platform"/>
            <person name="Neafsey D.E."/>
            <person name="Walton C."/>
            <person name="Walker B."/>
            <person name="Young S.K."/>
            <person name="Zeng Q."/>
            <person name="Gargeya S."/>
            <person name="Fitzgerald M."/>
            <person name="Haas B."/>
            <person name="Abouelleil A."/>
            <person name="Allen A.W."/>
            <person name="Alvarado L."/>
            <person name="Arachchi H.M."/>
            <person name="Berlin A.M."/>
            <person name="Chapman S.B."/>
            <person name="Gainer-Dewar J."/>
            <person name="Goldberg J."/>
            <person name="Griggs A."/>
            <person name="Gujja S."/>
            <person name="Hansen M."/>
            <person name="Howarth C."/>
            <person name="Imamovic A."/>
            <person name="Ireland A."/>
            <person name="Larimer J."/>
            <person name="McCowan C."/>
            <person name="Murphy C."/>
            <person name="Pearson M."/>
            <person name="Poon T.W."/>
            <person name="Priest M."/>
            <person name="Roberts A."/>
            <person name="Saif S."/>
            <person name="Shea T."/>
            <person name="Sisk P."/>
            <person name="Sykes S."/>
            <person name="Wortman J."/>
            <person name="Nusbaum C."/>
            <person name="Birren B."/>
        </authorList>
    </citation>
    <scope>NUCLEOTIDE SEQUENCE [LARGE SCALE GENOMIC DNA]</scope>
    <source>
        <strain evidence="10">WRAIR2</strain>
    </source>
</reference>
<sequence>MPPTVIRMPAGAAGGHLNDQRNRGFRIGCCRVCTCVNLEFFVSKNGILKCFELVLGWFCQTMLVQFGMDSAKDIGEAFWGFLTTCSAFLLTTTILLLCYTISARTFHLVRQSIFEVVYNGLACVMYLSASSYLGFAVNVFLYPKFLLFKTTGGIHSAYPAMTAVYYMGGIVGMVYGFAVTHAAPDETSPNGLVDLGAGPGSTVQAMDDRPEMLGSPGDAGHQAAAYTAKLIGRAESEDYERVVQSYRVPDRGEDARIVSVTPPEARRIIVPMVSMDGEAHPNMTLAAIGLGVLVALIILITLIAFITRRERSAHTKEQPQQSSTPTPGRTKATEPSKQAAAAPVAGARSVTFATDFELTDVVVTRM</sequence>
<evidence type="ECO:0000313" key="9">
    <source>
        <dbReference type="EnsemblMetazoa" id="ADIR001458-PA"/>
    </source>
</evidence>
<protein>
    <recommendedName>
        <fullName evidence="8">MARVEL domain-containing protein</fullName>
    </recommendedName>
</protein>
<evidence type="ECO:0000256" key="7">
    <source>
        <dbReference type="SAM" id="Phobius"/>
    </source>
</evidence>
<evidence type="ECO:0000256" key="5">
    <source>
        <dbReference type="PROSITE-ProRule" id="PRU00581"/>
    </source>
</evidence>
<evidence type="ECO:0000256" key="4">
    <source>
        <dbReference type="ARBA" id="ARBA00023136"/>
    </source>
</evidence>
<evidence type="ECO:0000256" key="3">
    <source>
        <dbReference type="ARBA" id="ARBA00022989"/>
    </source>
</evidence>
<organism evidence="9 10">
    <name type="scientific">Anopheles dirus</name>
    <dbReference type="NCBI Taxonomy" id="7168"/>
    <lineage>
        <taxon>Eukaryota</taxon>
        <taxon>Metazoa</taxon>
        <taxon>Ecdysozoa</taxon>
        <taxon>Arthropoda</taxon>
        <taxon>Hexapoda</taxon>
        <taxon>Insecta</taxon>
        <taxon>Pterygota</taxon>
        <taxon>Neoptera</taxon>
        <taxon>Endopterygota</taxon>
        <taxon>Diptera</taxon>
        <taxon>Nematocera</taxon>
        <taxon>Culicoidea</taxon>
        <taxon>Culicidae</taxon>
        <taxon>Anophelinae</taxon>
        <taxon>Anopheles</taxon>
    </lineage>
</organism>
<evidence type="ECO:0000256" key="2">
    <source>
        <dbReference type="ARBA" id="ARBA00022692"/>
    </source>
</evidence>
<name>A0A182N1F0_9DIPT</name>
<proteinExistence type="predicted"/>
<evidence type="ECO:0000256" key="6">
    <source>
        <dbReference type="SAM" id="MobiDB-lite"/>
    </source>
</evidence>
<dbReference type="InterPro" id="IPR008253">
    <property type="entry name" value="Marvel"/>
</dbReference>
<feature type="region of interest" description="Disordered" evidence="6">
    <location>
        <begin position="311"/>
        <end position="344"/>
    </location>
</feature>
<feature type="transmembrane region" description="Helical" evidence="7">
    <location>
        <begin position="285"/>
        <end position="306"/>
    </location>
</feature>
<keyword evidence="4 5" id="KW-0472">Membrane</keyword>
<feature type="transmembrane region" description="Helical" evidence="7">
    <location>
        <begin position="163"/>
        <end position="183"/>
    </location>
</feature>
<accession>A0A182N1F0</accession>
<dbReference type="VEuPathDB" id="VectorBase:ADIR001458"/>
<feature type="transmembrane region" description="Helical" evidence="7">
    <location>
        <begin position="117"/>
        <end position="142"/>
    </location>
</feature>
<evidence type="ECO:0000313" key="10">
    <source>
        <dbReference type="Proteomes" id="UP000075884"/>
    </source>
</evidence>
<keyword evidence="10" id="KW-1185">Reference proteome</keyword>
<dbReference type="PROSITE" id="PS51225">
    <property type="entry name" value="MARVEL"/>
    <property type="match status" value="1"/>
</dbReference>
<reference evidence="9" key="2">
    <citation type="submission" date="2020-05" db="UniProtKB">
        <authorList>
            <consortium name="EnsemblMetazoa"/>
        </authorList>
    </citation>
    <scope>IDENTIFICATION</scope>
    <source>
        <strain evidence="9">WRAIR2</strain>
    </source>
</reference>